<evidence type="ECO:0000256" key="3">
    <source>
        <dbReference type="ARBA" id="ARBA00022989"/>
    </source>
</evidence>
<feature type="transmembrane region" description="Helical" evidence="5">
    <location>
        <begin position="97"/>
        <end position="119"/>
    </location>
</feature>
<accession>A0A6J6QT31</accession>
<feature type="transmembrane region" description="Helical" evidence="5">
    <location>
        <begin position="74"/>
        <end position="91"/>
    </location>
</feature>
<feature type="transmembrane region" description="Helical" evidence="5">
    <location>
        <begin position="208"/>
        <end position="226"/>
    </location>
</feature>
<dbReference type="InterPro" id="IPR011701">
    <property type="entry name" value="MFS"/>
</dbReference>
<feature type="transmembrane region" description="Helical" evidence="5">
    <location>
        <begin position="304"/>
        <end position="327"/>
    </location>
</feature>
<feature type="transmembrane region" description="Helical" evidence="5">
    <location>
        <begin position="339"/>
        <end position="361"/>
    </location>
</feature>
<dbReference type="PANTHER" id="PTHR23514">
    <property type="entry name" value="BYPASS OF STOP CODON PROTEIN 6"/>
    <property type="match status" value="1"/>
</dbReference>
<dbReference type="EMBL" id="CAEZYI010000004">
    <property type="protein sequence ID" value="CAB4712175.1"/>
    <property type="molecule type" value="Genomic_DNA"/>
</dbReference>
<dbReference type="AlphaFoldDB" id="A0A6J6QT31"/>
<comment type="subcellular location">
    <subcellularLocation>
        <location evidence="1">Membrane</location>
        <topology evidence="1">Multi-pass membrane protein</topology>
    </subcellularLocation>
</comment>
<dbReference type="InterPro" id="IPR036259">
    <property type="entry name" value="MFS_trans_sf"/>
</dbReference>
<evidence type="ECO:0000313" key="6">
    <source>
        <dbReference type="EMBL" id="CAB4712175.1"/>
    </source>
</evidence>
<reference evidence="6" key="1">
    <citation type="submission" date="2020-05" db="EMBL/GenBank/DDBJ databases">
        <authorList>
            <person name="Chiriac C."/>
            <person name="Salcher M."/>
            <person name="Ghai R."/>
            <person name="Kavagutti S V."/>
        </authorList>
    </citation>
    <scope>NUCLEOTIDE SEQUENCE</scope>
</reference>
<feature type="transmembrane region" description="Helical" evidence="5">
    <location>
        <begin position="12"/>
        <end position="28"/>
    </location>
</feature>
<dbReference type="Gene3D" id="1.20.1250.20">
    <property type="entry name" value="MFS general substrate transporter like domains"/>
    <property type="match status" value="1"/>
</dbReference>
<dbReference type="PANTHER" id="PTHR23514:SF13">
    <property type="entry name" value="INNER MEMBRANE PROTEIN YBJJ"/>
    <property type="match status" value="1"/>
</dbReference>
<feature type="transmembrane region" description="Helical" evidence="5">
    <location>
        <begin position="246"/>
        <end position="263"/>
    </location>
</feature>
<protein>
    <submittedName>
        <fullName evidence="6">Unannotated protein</fullName>
    </submittedName>
</protein>
<dbReference type="GO" id="GO:0016020">
    <property type="term" value="C:membrane"/>
    <property type="evidence" value="ECO:0007669"/>
    <property type="project" value="UniProtKB-SubCell"/>
</dbReference>
<keyword evidence="2 5" id="KW-0812">Transmembrane</keyword>
<dbReference type="Pfam" id="PF07690">
    <property type="entry name" value="MFS_1"/>
    <property type="match status" value="1"/>
</dbReference>
<sequence>MTTLTAKKELTYLKILFFLFGFFIMSWIPRFPEVKANLGLANGQFGSLISISAIGSLVSLLTVGHLVHNYGAKSIMRIAVTSIAISLILLTSTHSGLVFLISSVIQGAAISAFHIAVNTQGFSYQDRRNELVITLLSGYWSGGSVVTAMISGLLLDRISLNLHIEILAAVIFVAMFYIIARLNSVLIKPNKEPDQAYILSDLFKGFRIDLPVSGAIFCAVCIEISVGDWTAIFLKEDLGINGGLQTLPYILFTLAMITGRLSIHKLYSKISMQRLMSRAAIISSASFLIGLLLVHILGTANKTVVILILSISFTIAGLGSSFLAPSVMHIANVRSKSPASVVLGQMGAINTVSVFFMRIVIAWTAQATSLSFALIIPALMLLMVPYFAKIFKSV</sequence>
<organism evidence="6">
    <name type="scientific">freshwater metagenome</name>
    <dbReference type="NCBI Taxonomy" id="449393"/>
    <lineage>
        <taxon>unclassified sequences</taxon>
        <taxon>metagenomes</taxon>
        <taxon>ecological metagenomes</taxon>
    </lineage>
</organism>
<dbReference type="InterPro" id="IPR051788">
    <property type="entry name" value="MFS_Transporter"/>
</dbReference>
<feature type="transmembrane region" description="Helical" evidence="5">
    <location>
        <begin position="367"/>
        <end position="388"/>
    </location>
</feature>
<gene>
    <name evidence="6" type="ORF">UFOPK2662_00165</name>
</gene>
<dbReference type="GO" id="GO:0022857">
    <property type="term" value="F:transmembrane transporter activity"/>
    <property type="evidence" value="ECO:0007669"/>
    <property type="project" value="InterPro"/>
</dbReference>
<feature type="transmembrane region" description="Helical" evidence="5">
    <location>
        <begin position="48"/>
        <end position="67"/>
    </location>
</feature>
<evidence type="ECO:0000256" key="4">
    <source>
        <dbReference type="ARBA" id="ARBA00023136"/>
    </source>
</evidence>
<proteinExistence type="predicted"/>
<keyword evidence="4 5" id="KW-0472">Membrane</keyword>
<evidence type="ECO:0000256" key="1">
    <source>
        <dbReference type="ARBA" id="ARBA00004141"/>
    </source>
</evidence>
<evidence type="ECO:0000256" key="2">
    <source>
        <dbReference type="ARBA" id="ARBA00022692"/>
    </source>
</evidence>
<dbReference type="SUPFAM" id="SSF103473">
    <property type="entry name" value="MFS general substrate transporter"/>
    <property type="match status" value="1"/>
</dbReference>
<feature type="transmembrane region" description="Helical" evidence="5">
    <location>
        <begin position="131"/>
        <end position="154"/>
    </location>
</feature>
<keyword evidence="3 5" id="KW-1133">Transmembrane helix</keyword>
<feature type="transmembrane region" description="Helical" evidence="5">
    <location>
        <begin position="275"/>
        <end position="298"/>
    </location>
</feature>
<name>A0A6J6QT31_9ZZZZ</name>
<evidence type="ECO:0000256" key="5">
    <source>
        <dbReference type="SAM" id="Phobius"/>
    </source>
</evidence>
<feature type="transmembrane region" description="Helical" evidence="5">
    <location>
        <begin position="166"/>
        <end position="187"/>
    </location>
</feature>